<comment type="similarity">
    <text evidence="1">Belongs to the sel-1 family.</text>
</comment>
<evidence type="ECO:0000256" key="1">
    <source>
        <dbReference type="ARBA" id="ARBA00038101"/>
    </source>
</evidence>
<name>A0AAD9PCF6_RIDPI</name>
<keyword evidence="3" id="KW-1133">Transmembrane helix</keyword>
<comment type="caution">
    <text evidence="4">The sequence shown here is derived from an EMBL/GenBank/DDBJ whole genome shotgun (WGS) entry which is preliminary data.</text>
</comment>
<keyword evidence="3" id="KW-0472">Membrane</keyword>
<dbReference type="SUPFAM" id="SSF81901">
    <property type="entry name" value="HCP-like"/>
    <property type="match status" value="1"/>
</dbReference>
<dbReference type="PANTHER" id="PTHR11102">
    <property type="entry name" value="SEL-1-LIKE PROTEIN"/>
    <property type="match status" value="1"/>
</dbReference>
<dbReference type="InterPro" id="IPR050767">
    <property type="entry name" value="Sel1_AlgK"/>
</dbReference>
<dbReference type="EMBL" id="JAODUO010000036">
    <property type="protein sequence ID" value="KAK2192254.1"/>
    <property type="molecule type" value="Genomic_DNA"/>
</dbReference>
<dbReference type="SMART" id="SM00671">
    <property type="entry name" value="SEL1"/>
    <property type="match status" value="2"/>
</dbReference>
<feature type="region of interest" description="Disordered" evidence="2">
    <location>
        <begin position="1"/>
        <end position="34"/>
    </location>
</feature>
<evidence type="ECO:0000313" key="5">
    <source>
        <dbReference type="Proteomes" id="UP001209878"/>
    </source>
</evidence>
<dbReference type="GO" id="GO:0036503">
    <property type="term" value="P:ERAD pathway"/>
    <property type="evidence" value="ECO:0007669"/>
    <property type="project" value="TreeGrafter"/>
</dbReference>
<dbReference type="AlphaFoldDB" id="A0AAD9PCF6"/>
<keyword evidence="5" id="KW-1185">Reference proteome</keyword>
<reference evidence="4" key="1">
    <citation type="journal article" date="2023" name="Mol. Biol. Evol.">
        <title>Third-Generation Sequencing Reveals the Adaptive Role of the Epigenome in Three Deep-Sea Polychaetes.</title>
        <authorList>
            <person name="Perez M."/>
            <person name="Aroh O."/>
            <person name="Sun Y."/>
            <person name="Lan Y."/>
            <person name="Juniper S.K."/>
            <person name="Young C.R."/>
            <person name="Angers B."/>
            <person name="Qian P.Y."/>
        </authorList>
    </citation>
    <scope>NUCLEOTIDE SEQUENCE</scope>
    <source>
        <strain evidence="4">R07B-5</strain>
    </source>
</reference>
<dbReference type="InterPro" id="IPR011990">
    <property type="entry name" value="TPR-like_helical_dom_sf"/>
</dbReference>
<feature type="compositionally biased region" description="Basic and acidic residues" evidence="2">
    <location>
        <begin position="24"/>
        <end position="34"/>
    </location>
</feature>
<dbReference type="GO" id="GO:0005789">
    <property type="term" value="C:endoplasmic reticulum membrane"/>
    <property type="evidence" value="ECO:0007669"/>
    <property type="project" value="TreeGrafter"/>
</dbReference>
<organism evidence="4 5">
    <name type="scientific">Ridgeia piscesae</name>
    <name type="common">Tubeworm</name>
    <dbReference type="NCBI Taxonomy" id="27915"/>
    <lineage>
        <taxon>Eukaryota</taxon>
        <taxon>Metazoa</taxon>
        <taxon>Spiralia</taxon>
        <taxon>Lophotrochozoa</taxon>
        <taxon>Annelida</taxon>
        <taxon>Polychaeta</taxon>
        <taxon>Sedentaria</taxon>
        <taxon>Canalipalpata</taxon>
        <taxon>Sabellida</taxon>
        <taxon>Siboglinidae</taxon>
        <taxon>Ridgeia</taxon>
    </lineage>
</organism>
<protein>
    <submittedName>
        <fullName evidence="4">Uncharacterized protein</fullName>
    </submittedName>
</protein>
<dbReference type="Pfam" id="PF08238">
    <property type="entry name" value="Sel1"/>
    <property type="match status" value="1"/>
</dbReference>
<proteinExistence type="inferred from homology"/>
<keyword evidence="3" id="KW-0812">Transmembrane</keyword>
<gene>
    <name evidence="4" type="ORF">NP493_36g06019</name>
</gene>
<dbReference type="InterPro" id="IPR006597">
    <property type="entry name" value="Sel1-like"/>
</dbReference>
<dbReference type="Gene3D" id="1.25.40.10">
    <property type="entry name" value="Tetratricopeptide repeat domain"/>
    <property type="match status" value="1"/>
</dbReference>
<evidence type="ECO:0000256" key="2">
    <source>
        <dbReference type="SAM" id="MobiDB-lite"/>
    </source>
</evidence>
<dbReference type="Proteomes" id="UP001209878">
    <property type="component" value="Unassembled WGS sequence"/>
</dbReference>
<sequence>MTLNEDDKTPLLAEEGGVRHRSSKKDDDNKEQETLKYKDWDPNLPYGGKVYLARRKKPEPLWIRVTEAVVVIGTLSFALYCYFYFDNVHFHITHGYAKLGYAPAQHQVGQRYLHGAGVEKDHHIAMHWFKKAADQGHPHASYNVAVGHLQGIRTDLLEPGEAHRLIKHAAKNGVKQANQAMEEVCARGGCE</sequence>
<evidence type="ECO:0000313" key="4">
    <source>
        <dbReference type="EMBL" id="KAK2192254.1"/>
    </source>
</evidence>
<evidence type="ECO:0000256" key="3">
    <source>
        <dbReference type="SAM" id="Phobius"/>
    </source>
</evidence>
<dbReference type="PANTHER" id="PTHR11102:SF147">
    <property type="entry name" value="SEL1L ADAPTOR SUBUNIT OF ERAD E3 UBIQUITIN LIGASE"/>
    <property type="match status" value="1"/>
</dbReference>
<accession>A0AAD9PCF6</accession>
<feature type="transmembrane region" description="Helical" evidence="3">
    <location>
        <begin position="61"/>
        <end position="85"/>
    </location>
</feature>